<proteinExistence type="predicted"/>
<evidence type="ECO:0000256" key="10">
    <source>
        <dbReference type="ARBA" id="ARBA00023237"/>
    </source>
</evidence>
<organism evidence="13 14">
    <name type="scientific">Trinickia dinghuensis</name>
    <dbReference type="NCBI Taxonomy" id="2291023"/>
    <lineage>
        <taxon>Bacteria</taxon>
        <taxon>Pseudomonadati</taxon>
        <taxon>Pseudomonadota</taxon>
        <taxon>Betaproteobacteria</taxon>
        <taxon>Burkholderiales</taxon>
        <taxon>Burkholderiaceae</taxon>
        <taxon>Trinickia</taxon>
    </lineage>
</organism>
<keyword evidence="4" id="KW-1134">Transmembrane beta strand</keyword>
<reference evidence="13 14" key="1">
    <citation type="submission" date="2018-08" db="EMBL/GenBank/DDBJ databases">
        <title>Paraburkholderia sp. DHOM06 isolated from forest soil.</title>
        <authorList>
            <person name="Gao Z.-H."/>
            <person name="Qiu L.-H."/>
        </authorList>
    </citation>
    <scope>NUCLEOTIDE SEQUENCE [LARGE SCALE GENOMIC DNA]</scope>
    <source>
        <strain evidence="13 14">DHOM06</strain>
    </source>
</reference>
<keyword evidence="14" id="KW-1185">Reference proteome</keyword>
<dbReference type="CDD" id="cd00342">
    <property type="entry name" value="gram_neg_porins"/>
    <property type="match status" value="1"/>
</dbReference>
<comment type="subunit">
    <text evidence="2">Homotrimer.</text>
</comment>
<keyword evidence="7" id="KW-0406">Ion transport</keyword>
<dbReference type="Gene3D" id="2.40.160.10">
    <property type="entry name" value="Porin"/>
    <property type="match status" value="1"/>
</dbReference>
<keyword evidence="10" id="KW-0998">Cell outer membrane</keyword>
<dbReference type="Proteomes" id="UP000256838">
    <property type="component" value="Unassembled WGS sequence"/>
</dbReference>
<evidence type="ECO:0000256" key="1">
    <source>
        <dbReference type="ARBA" id="ARBA00004571"/>
    </source>
</evidence>
<evidence type="ECO:0000313" key="14">
    <source>
        <dbReference type="Proteomes" id="UP000256838"/>
    </source>
</evidence>
<dbReference type="EMBL" id="QRGA01000007">
    <property type="protein sequence ID" value="RDU98210.1"/>
    <property type="molecule type" value="Genomic_DNA"/>
</dbReference>
<dbReference type="InterPro" id="IPR023614">
    <property type="entry name" value="Porin_dom_sf"/>
</dbReference>
<sequence length="357" mass="36549">MSSKKMVLSVALLGAVASAPSFAQSSVTLYGDLDAGLLYTNRTPGANAGQNAGHQFSFMDTGLTPTVFGLKGSEDLGGGLKANFQLESGISIANGALSHSNGNYFGRQAWVALDGGFGEAKLGLQFSPFFLAIDGSDPRNLAHFGSGIVSYVDNVLATGLFNSNAISYTSPTIAGLTGSAMLALGGQAGNFQAGRQYSGSLTYQNGGLMINAALYDGNSGGTAITPLSSTVAFVGRTVGVGYTFGALTGKASFTSYKVAGSFSNNVYSGGLDYQLNPALDLNGGVWFTSDRNNTANHSVMGAVGTVYSLSKRTQLYGQVAMVNNHGAMNSGFGLSDNTVFGLPGTTVGVDVGVRHAF</sequence>
<feature type="signal peptide" evidence="11">
    <location>
        <begin position="1"/>
        <end position="23"/>
    </location>
</feature>
<dbReference type="PRINTS" id="PR00184">
    <property type="entry name" value="NEISSPPORIN"/>
</dbReference>
<protein>
    <submittedName>
        <fullName evidence="13">Porin</fullName>
    </submittedName>
</protein>
<evidence type="ECO:0000259" key="12">
    <source>
        <dbReference type="Pfam" id="PF13609"/>
    </source>
</evidence>
<evidence type="ECO:0000256" key="3">
    <source>
        <dbReference type="ARBA" id="ARBA00022448"/>
    </source>
</evidence>
<feature type="domain" description="Porin" evidence="12">
    <location>
        <begin position="11"/>
        <end position="326"/>
    </location>
</feature>
<dbReference type="GO" id="GO:0046930">
    <property type="term" value="C:pore complex"/>
    <property type="evidence" value="ECO:0007669"/>
    <property type="project" value="UniProtKB-KW"/>
</dbReference>
<keyword evidence="8" id="KW-0626">Porin</keyword>
<evidence type="ECO:0000256" key="6">
    <source>
        <dbReference type="ARBA" id="ARBA00022729"/>
    </source>
</evidence>
<name>A0A3D8JZ94_9BURK</name>
<evidence type="ECO:0000256" key="2">
    <source>
        <dbReference type="ARBA" id="ARBA00011233"/>
    </source>
</evidence>
<dbReference type="PRINTS" id="PR00182">
    <property type="entry name" value="ECOLNEIPORIN"/>
</dbReference>
<comment type="caution">
    <text evidence="13">The sequence shown here is derived from an EMBL/GenBank/DDBJ whole genome shotgun (WGS) entry which is preliminary data.</text>
</comment>
<dbReference type="Pfam" id="PF13609">
    <property type="entry name" value="Porin_4"/>
    <property type="match status" value="1"/>
</dbReference>
<accession>A0A3D8JZ94</accession>
<evidence type="ECO:0000256" key="7">
    <source>
        <dbReference type="ARBA" id="ARBA00023065"/>
    </source>
</evidence>
<dbReference type="GO" id="GO:0015288">
    <property type="term" value="F:porin activity"/>
    <property type="evidence" value="ECO:0007669"/>
    <property type="project" value="UniProtKB-KW"/>
</dbReference>
<dbReference type="InterPro" id="IPR001702">
    <property type="entry name" value="Porin_Gram-ve"/>
</dbReference>
<dbReference type="OrthoDB" id="8961834at2"/>
<comment type="subcellular location">
    <subcellularLocation>
        <location evidence="1">Cell outer membrane</location>
        <topology evidence="1">Multi-pass membrane protein</topology>
    </subcellularLocation>
</comment>
<evidence type="ECO:0000256" key="9">
    <source>
        <dbReference type="ARBA" id="ARBA00023136"/>
    </source>
</evidence>
<feature type="chain" id="PRO_5017751529" evidence="11">
    <location>
        <begin position="24"/>
        <end position="357"/>
    </location>
</feature>
<dbReference type="PANTHER" id="PTHR34501">
    <property type="entry name" value="PROTEIN YDDL-RELATED"/>
    <property type="match status" value="1"/>
</dbReference>
<dbReference type="InterPro" id="IPR033900">
    <property type="entry name" value="Gram_neg_porin_domain"/>
</dbReference>
<keyword evidence="9" id="KW-0472">Membrane</keyword>
<evidence type="ECO:0000256" key="5">
    <source>
        <dbReference type="ARBA" id="ARBA00022692"/>
    </source>
</evidence>
<keyword evidence="3" id="KW-0813">Transport</keyword>
<dbReference type="SUPFAM" id="SSF56935">
    <property type="entry name" value="Porins"/>
    <property type="match status" value="1"/>
</dbReference>
<evidence type="ECO:0000256" key="4">
    <source>
        <dbReference type="ARBA" id="ARBA00022452"/>
    </source>
</evidence>
<gene>
    <name evidence="13" type="ORF">DWV00_12850</name>
</gene>
<evidence type="ECO:0000256" key="8">
    <source>
        <dbReference type="ARBA" id="ARBA00023114"/>
    </source>
</evidence>
<dbReference type="InterPro" id="IPR002299">
    <property type="entry name" value="Porin_Neis"/>
</dbReference>
<dbReference type="GO" id="GO:0034220">
    <property type="term" value="P:monoatomic ion transmembrane transport"/>
    <property type="evidence" value="ECO:0007669"/>
    <property type="project" value="InterPro"/>
</dbReference>
<evidence type="ECO:0000256" key="11">
    <source>
        <dbReference type="SAM" id="SignalP"/>
    </source>
</evidence>
<keyword evidence="6 11" id="KW-0732">Signal</keyword>
<evidence type="ECO:0000313" key="13">
    <source>
        <dbReference type="EMBL" id="RDU98210.1"/>
    </source>
</evidence>
<dbReference type="AlphaFoldDB" id="A0A3D8JZ94"/>
<dbReference type="InterPro" id="IPR050298">
    <property type="entry name" value="Gram-neg_bact_OMP"/>
</dbReference>
<dbReference type="GO" id="GO:0009279">
    <property type="term" value="C:cell outer membrane"/>
    <property type="evidence" value="ECO:0007669"/>
    <property type="project" value="UniProtKB-SubCell"/>
</dbReference>
<dbReference type="RefSeq" id="WP_115533971.1">
    <property type="nucleotide sequence ID" value="NZ_QRGA01000007.1"/>
</dbReference>
<dbReference type="PANTHER" id="PTHR34501:SF9">
    <property type="entry name" value="MAJOR OUTER MEMBRANE PROTEIN P.IA"/>
    <property type="match status" value="1"/>
</dbReference>
<keyword evidence="5" id="KW-0812">Transmembrane</keyword>